<dbReference type="Gene3D" id="3.10.105.10">
    <property type="entry name" value="Dipeptide-binding Protein, Domain 3"/>
    <property type="match status" value="1"/>
</dbReference>
<name>A0A3S9SYH7_9FIRM</name>
<proteinExistence type="inferred from homology"/>
<evidence type="ECO:0000313" key="5">
    <source>
        <dbReference type="EMBL" id="AZR73393.1"/>
    </source>
</evidence>
<dbReference type="SUPFAM" id="SSF53850">
    <property type="entry name" value="Periplasmic binding protein-like II"/>
    <property type="match status" value="1"/>
</dbReference>
<dbReference type="CDD" id="cd08498">
    <property type="entry name" value="PBP2_NikA_DppA_OppA_like_2"/>
    <property type="match status" value="1"/>
</dbReference>
<dbReference type="InterPro" id="IPR000914">
    <property type="entry name" value="SBP_5_dom"/>
</dbReference>
<dbReference type="GO" id="GO:0042597">
    <property type="term" value="C:periplasmic space"/>
    <property type="evidence" value="ECO:0007669"/>
    <property type="project" value="UniProtKB-ARBA"/>
</dbReference>
<organism evidence="5 6">
    <name type="scientific">Anoxybacter fermentans</name>
    <dbReference type="NCBI Taxonomy" id="1323375"/>
    <lineage>
        <taxon>Bacteria</taxon>
        <taxon>Bacillati</taxon>
        <taxon>Bacillota</taxon>
        <taxon>Clostridia</taxon>
        <taxon>Halanaerobiales</taxon>
        <taxon>Anoxybacter</taxon>
    </lineage>
</organism>
<evidence type="ECO:0000256" key="1">
    <source>
        <dbReference type="ARBA" id="ARBA00005695"/>
    </source>
</evidence>
<reference evidence="5 6" key="1">
    <citation type="submission" date="2016-07" db="EMBL/GenBank/DDBJ databases">
        <title>Genome and transcriptome analysis of iron-reducing fermentative bacteria Anoxybacter fermentans.</title>
        <authorList>
            <person name="Zeng X."/>
            <person name="Shao Z."/>
        </authorList>
    </citation>
    <scope>NUCLEOTIDE SEQUENCE [LARGE SCALE GENOMIC DNA]</scope>
    <source>
        <strain evidence="5 6">DY22613</strain>
    </source>
</reference>
<dbReference type="GO" id="GO:0043190">
    <property type="term" value="C:ATP-binding cassette (ABC) transporter complex"/>
    <property type="evidence" value="ECO:0007669"/>
    <property type="project" value="InterPro"/>
</dbReference>
<dbReference type="InterPro" id="IPR039424">
    <property type="entry name" value="SBP_5"/>
</dbReference>
<sequence length="505" mass="57673">MQKKLSLAVIFTFITFVVGFTFSVQAEKNQIIIATSSDALTLDPHMFNETPTLSINSNIFEALTEVNSKMEIVPGLAESWENPDDLTWIFHLRRGVYFHNGDTFDAEDVVFTLNRVMNHPKSQFKSNFSTITSVRAIDPYTVEIKTEYPFPVLPRKLKSVFIYSKEYVEEHDDQYLALHPNGTGPYKLEKWVKDNVLVLTAFDKYWKGKAEIEKVVFKPIPNAATRVAALMSGEVDILIDLPVRDVEKIKKAKNIHVIARPSLRLIFLGMNTEKGPFADLRVRKAVYHAINEDEIVRYVMNGHAYPAGQFFPETVFGYNPEIKRLEYNPEKARELLKEAGYPDGFTITLDAPNDRYVNDAQIAQAIAIQLAKVGIKVNLQIQPKSSYFKKILARDTDFYLLGWMNSDGDGSGTLEGLLHTPEGRYGRFNMGNYSNPEVDRLVEEAARTIDPEKRLKIMQQAVKVAIEDVAQIPLHYQEDIYAIADYVIWTPRPDKYIKAYEIKLK</sequence>
<dbReference type="KEGG" id="aft:BBF96_08365"/>
<keyword evidence="2" id="KW-0813">Transport</keyword>
<dbReference type="EMBL" id="CP016379">
    <property type="protein sequence ID" value="AZR73393.1"/>
    <property type="molecule type" value="Genomic_DNA"/>
</dbReference>
<dbReference type="RefSeq" id="WP_127016731.1">
    <property type="nucleotide sequence ID" value="NZ_CP016379.1"/>
</dbReference>
<dbReference type="PIRSF" id="PIRSF002741">
    <property type="entry name" value="MppA"/>
    <property type="match status" value="1"/>
</dbReference>
<keyword evidence="3" id="KW-0732">Signal</keyword>
<dbReference type="OrthoDB" id="9772924at2"/>
<accession>A0A3S9SYH7</accession>
<gene>
    <name evidence="5" type="ORF">BBF96_08365</name>
</gene>
<dbReference type="Gene3D" id="3.40.190.10">
    <property type="entry name" value="Periplasmic binding protein-like II"/>
    <property type="match status" value="1"/>
</dbReference>
<dbReference type="Proteomes" id="UP000267250">
    <property type="component" value="Chromosome"/>
</dbReference>
<protein>
    <recommendedName>
        <fullName evidence="4">Solute-binding protein family 5 domain-containing protein</fullName>
    </recommendedName>
</protein>
<evidence type="ECO:0000313" key="6">
    <source>
        <dbReference type="Proteomes" id="UP000267250"/>
    </source>
</evidence>
<dbReference type="GO" id="GO:0015833">
    <property type="term" value="P:peptide transport"/>
    <property type="evidence" value="ECO:0007669"/>
    <property type="project" value="TreeGrafter"/>
</dbReference>
<keyword evidence="6" id="KW-1185">Reference proteome</keyword>
<evidence type="ECO:0000256" key="3">
    <source>
        <dbReference type="ARBA" id="ARBA00022729"/>
    </source>
</evidence>
<dbReference type="InterPro" id="IPR030678">
    <property type="entry name" value="Peptide/Ni-bd"/>
</dbReference>
<dbReference type="Pfam" id="PF00496">
    <property type="entry name" value="SBP_bac_5"/>
    <property type="match status" value="1"/>
</dbReference>
<dbReference type="GO" id="GO:1904680">
    <property type="term" value="F:peptide transmembrane transporter activity"/>
    <property type="evidence" value="ECO:0007669"/>
    <property type="project" value="TreeGrafter"/>
</dbReference>
<dbReference type="AlphaFoldDB" id="A0A3S9SYH7"/>
<dbReference type="PANTHER" id="PTHR30290">
    <property type="entry name" value="PERIPLASMIC BINDING COMPONENT OF ABC TRANSPORTER"/>
    <property type="match status" value="1"/>
</dbReference>
<dbReference type="PANTHER" id="PTHR30290:SF9">
    <property type="entry name" value="OLIGOPEPTIDE-BINDING PROTEIN APPA"/>
    <property type="match status" value="1"/>
</dbReference>
<comment type="similarity">
    <text evidence="1">Belongs to the bacterial solute-binding protein 5 family.</text>
</comment>
<dbReference type="Gene3D" id="3.90.76.10">
    <property type="entry name" value="Dipeptide-binding Protein, Domain 1"/>
    <property type="match status" value="1"/>
</dbReference>
<evidence type="ECO:0000259" key="4">
    <source>
        <dbReference type="Pfam" id="PF00496"/>
    </source>
</evidence>
<feature type="domain" description="Solute-binding protein family 5" evidence="4">
    <location>
        <begin position="71"/>
        <end position="421"/>
    </location>
</feature>
<evidence type="ECO:0000256" key="2">
    <source>
        <dbReference type="ARBA" id="ARBA00022448"/>
    </source>
</evidence>